<dbReference type="PANTHER" id="PTHR46696:SF1">
    <property type="entry name" value="CYTOCHROME P450 YJIB-RELATED"/>
    <property type="match status" value="1"/>
</dbReference>
<dbReference type="InterPro" id="IPR017972">
    <property type="entry name" value="Cyt_P450_CS"/>
</dbReference>
<dbReference type="InterPro" id="IPR002397">
    <property type="entry name" value="Cyt_P450_B"/>
</dbReference>
<keyword evidence="2" id="KW-0560">Oxidoreductase</keyword>
<evidence type="ECO:0000256" key="3">
    <source>
        <dbReference type="SAM" id="MobiDB-lite"/>
    </source>
</evidence>
<keyword evidence="2" id="KW-0349">Heme</keyword>
<gene>
    <name evidence="4" type="ORF">SaccyDRAFT_2836</name>
</gene>
<accession>H5XHK2</accession>
<dbReference type="HOGENOM" id="CLU_033716_2_0_11"/>
<feature type="region of interest" description="Disordered" evidence="3">
    <location>
        <begin position="1"/>
        <end position="21"/>
    </location>
</feature>
<keyword evidence="2" id="KW-0479">Metal-binding</keyword>
<dbReference type="Pfam" id="PF00067">
    <property type="entry name" value="p450"/>
    <property type="match status" value="1"/>
</dbReference>
<comment type="similarity">
    <text evidence="1 2">Belongs to the cytochrome P450 family.</text>
</comment>
<dbReference type="GO" id="GO:0004497">
    <property type="term" value="F:monooxygenase activity"/>
    <property type="evidence" value="ECO:0007669"/>
    <property type="project" value="UniProtKB-KW"/>
</dbReference>
<dbReference type="Proteomes" id="UP000002791">
    <property type="component" value="Chromosome"/>
</dbReference>
<dbReference type="SUPFAM" id="SSF48264">
    <property type="entry name" value="Cytochrome P450"/>
    <property type="match status" value="1"/>
</dbReference>
<dbReference type="InterPro" id="IPR001128">
    <property type="entry name" value="Cyt_P450"/>
</dbReference>
<keyword evidence="5" id="KW-1185">Reference proteome</keyword>
<evidence type="ECO:0000313" key="5">
    <source>
        <dbReference type="Proteomes" id="UP000002791"/>
    </source>
</evidence>
<evidence type="ECO:0000256" key="2">
    <source>
        <dbReference type="RuleBase" id="RU000461"/>
    </source>
</evidence>
<proteinExistence type="inferred from homology"/>
<dbReference type="STRING" id="882082.SaccyDRAFT_2836"/>
<name>H5XHK2_9PSEU</name>
<sequence length="408" mass="44547">MSGGAGRSPLPPKFDALDPDVLRDPYPRYRELRDAGPLCRGAPGTWMVTRYAEVQALLTHPALTNSLPRGAGRDLPLFGTGPAGELSGRMMSALDGADHDSVRRVVHNRISPAAVARLRGFAAEAAARLLEPHADGTPFDLVRDFAYPLQAEVVARLIGLSDEDRPLVWPPALRLGRTFIPYRIPTADQVEKADEITTGLRSLLGARLAERTTAPRDDLLTDFAGAVAAGRISRELAVDNLAFLCFAGFETTMNVLGSVNELLPGRSGEWRVIAEDRDLIPSAVDELLRFDAPAQYTIRLTSAPLSVGDRVLRPGRMVLLMMGSANRDERRFVDPDRLDVRRKDLRHVAFGGGPHHCIGRALGRAVCEEAIGALVTRFRELDLAAEPVRALHPNFRAHESVPVLGRPR</sequence>
<keyword evidence="2" id="KW-0503">Monooxygenase</keyword>
<dbReference type="Gene3D" id="1.10.630.10">
    <property type="entry name" value="Cytochrome P450"/>
    <property type="match status" value="1"/>
</dbReference>
<organism evidence="4 5">
    <name type="scientific">Saccharomonospora cyanea NA-134</name>
    <dbReference type="NCBI Taxonomy" id="882082"/>
    <lineage>
        <taxon>Bacteria</taxon>
        <taxon>Bacillati</taxon>
        <taxon>Actinomycetota</taxon>
        <taxon>Actinomycetes</taxon>
        <taxon>Pseudonocardiales</taxon>
        <taxon>Pseudonocardiaceae</taxon>
        <taxon>Saccharomonospora</taxon>
    </lineage>
</organism>
<dbReference type="EMBL" id="CM001440">
    <property type="protein sequence ID" value="EHR61682.1"/>
    <property type="molecule type" value="Genomic_DNA"/>
</dbReference>
<dbReference type="GO" id="GO:0020037">
    <property type="term" value="F:heme binding"/>
    <property type="evidence" value="ECO:0007669"/>
    <property type="project" value="InterPro"/>
</dbReference>
<evidence type="ECO:0000313" key="4">
    <source>
        <dbReference type="EMBL" id="EHR61682.1"/>
    </source>
</evidence>
<protein>
    <submittedName>
        <fullName evidence="4">Cytochrome P450</fullName>
    </submittedName>
</protein>
<dbReference type="GO" id="GO:0016705">
    <property type="term" value="F:oxidoreductase activity, acting on paired donors, with incorporation or reduction of molecular oxygen"/>
    <property type="evidence" value="ECO:0007669"/>
    <property type="project" value="InterPro"/>
</dbReference>
<keyword evidence="2" id="KW-0408">Iron</keyword>
<dbReference type="OrthoDB" id="4156795at2"/>
<dbReference type="RefSeq" id="WP_005457003.1">
    <property type="nucleotide sequence ID" value="NZ_CM001440.1"/>
</dbReference>
<dbReference type="PANTHER" id="PTHR46696">
    <property type="entry name" value="P450, PUTATIVE (EUROFUNG)-RELATED"/>
    <property type="match status" value="1"/>
</dbReference>
<dbReference type="GO" id="GO:0005506">
    <property type="term" value="F:iron ion binding"/>
    <property type="evidence" value="ECO:0007669"/>
    <property type="project" value="InterPro"/>
</dbReference>
<dbReference type="PRINTS" id="PR00359">
    <property type="entry name" value="BP450"/>
</dbReference>
<dbReference type="AlphaFoldDB" id="H5XHK2"/>
<dbReference type="PROSITE" id="PS00086">
    <property type="entry name" value="CYTOCHROME_P450"/>
    <property type="match status" value="1"/>
</dbReference>
<dbReference type="InterPro" id="IPR036396">
    <property type="entry name" value="Cyt_P450_sf"/>
</dbReference>
<reference evidence="4 5" key="1">
    <citation type="submission" date="2011-11" db="EMBL/GenBank/DDBJ databases">
        <title>The Noncontiguous Finished sequence of Saccharomonospora cyanea NA-134.</title>
        <authorList>
            <consortium name="US DOE Joint Genome Institute"/>
            <person name="Lucas S."/>
            <person name="Han J."/>
            <person name="Lapidus A."/>
            <person name="Cheng J.-F."/>
            <person name="Goodwin L."/>
            <person name="Pitluck S."/>
            <person name="Peters L."/>
            <person name="Ovchinnikova G."/>
            <person name="Lu M."/>
            <person name="Detter J.C."/>
            <person name="Han C."/>
            <person name="Tapia R."/>
            <person name="Land M."/>
            <person name="Hauser L."/>
            <person name="Kyrpides N."/>
            <person name="Ivanova N."/>
            <person name="Pagani I."/>
            <person name="Brambilla E.-M."/>
            <person name="Klenk H.-P."/>
            <person name="Woyke T."/>
        </authorList>
    </citation>
    <scope>NUCLEOTIDE SEQUENCE [LARGE SCALE GENOMIC DNA]</scope>
    <source>
        <strain evidence="4 5">NA-134</strain>
    </source>
</reference>
<dbReference type="eggNOG" id="COG2124">
    <property type="taxonomic scope" value="Bacteria"/>
</dbReference>
<evidence type="ECO:0000256" key="1">
    <source>
        <dbReference type="ARBA" id="ARBA00010617"/>
    </source>
</evidence>